<organism evidence="12 13">
    <name type="scientific">Rahnella sp. (strain Y9602)</name>
    <dbReference type="NCBI Taxonomy" id="2703885"/>
    <lineage>
        <taxon>Bacteria</taxon>
        <taxon>Pseudomonadati</taxon>
        <taxon>Pseudomonadota</taxon>
        <taxon>Gammaproteobacteria</taxon>
        <taxon>Enterobacterales</taxon>
        <taxon>Yersiniaceae</taxon>
        <taxon>Rahnella</taxon>
    </lineage>
</organism>
<dbReference type="SUPFAM" id="SSF47781">
    <property type="entry name" value="RuvA domain 2-like"/>
    <property type="match status" value="1"/>
</dbReference>
<comment type="function">
    <text evidence="8">Catalyzes the formation of phosphodiester linkages between 5'-phosphoryl and 3'-hydroxyl groups in double-stranded DNA using NAD as a coenzyme and as the energy source for the reaction.</text>
</comment>
<dbReference type="Proteomes" id="UP001598201">
    <property type="component" value="Unassembled WGS sequence"/>
</dbReference>
<dbReference type="SUPFAM" id="SSF56091">
    <property type="entry name" value="DNA ligase/mRNA capping enzyme, catalytic domain"/>
    <property type="match status" value="1"/>
</dbReference>
<dbReference type="SUPFAM" id="SSF50249">
    <property type="entry name" value="Nucleic acid-binding proteins"/>
    <property type="match status" value="1"/>
</dbReference>
<comment type="caution">
    <text evidence="12">The sequence shown here is derived from an EMBL/GenBank/DDBJ whole genome shotgun (WGS) entry which is preliminary data.</text>
</comment>
<dbReference type="EMBL" id="JBHUCJ010000012">
    <property type="protein sequence ID" value="MFD3223359.1"/>
    <property type="molecule type" value="Genomic_DNA"/>
</dbReference>
<dbReference type="Pfam" id="PF14520">
    <property type="entry name" value="HHH_5"/>
    <property type="match status" value="1"/>
</dbReference>
<comment type="catalytic activity">
    <reaction evidence="7 8">
        <text>NAD(+) + (deoxyribonucleotide)n-3'-hydroxyl + 5'-phospho-(deoxyribonucleotide)m = (deoxyribonucleotide)n+m + AMP + beta-nicotinamide D-nucleotide.</text>
        <dbReference type="EC" id="6.5.1.2"/>
    </reaction>
</comment>
<dbReference type="Gene3D" id="1.10.150.20">
    <property type="entry name" value="5' to 3' exonuclease, C-terminal subdomain"/>
    <property type="match status" value="1"/>
</dbReference>
<dbReference type="InterPro" id="IPR013840">
    <property type="entry name" value="DNAligase_N"/>
</dbReference>
<evidence type="ECO:0000256" key="7">
    <source>
        <dbReference type="ARBA" id="ARBA00034005"/>
    </source>
</evidence>
<evidence type="ECO:0000256" key="9">
    <source>
        <dbReference type="SAM" id="SignalP"/>
    </source>
</evidence>
<feature type="signal peptide" evidence="9">
    <location>
        <begin position="1"/>
        <end position="19"/>
    </location>
</feature>
<feature type="domain" description="Helix-hairpin-helix DNA-binding motif class 1" evidence="10">
    <location>
        <begin position="466"/>
        <end position="485"/>
    </location>
</feature>
<comment type="similarity">
    <text evidence="8">Belongs to the NAD-dependent DNA ligase family. LigB subfamily.</text>
</comment>
<dbReference type="Gene3D" id="3.30.470.30">
    <property type="entry name" value="DNA ligase/mRNA capping enzyme"/>
    <property type="match status" value="1"/>
</dbReference>
<dbReference type="HAMAP" id="MF_01587">
    <property type="entry name" value="DNA_ligase_B"/>
    <property type="match status" value="1"/>
</dbReference>
<feature type="domain" description="NAD-dependent DNA ligase N-terminal" evidence="11">
    <location>
        <begin position="34"/>
        <end position="434"/>
    </location>
</feature>
<keyword evidence="9" id="KW-0732">Signal</keyword>
<dbReference type="InterPro" id="IPR004150">
    <property type="entry name" value="NAD_DNA_ligase_OB"/>
</dbReference>
<dbReference type="GO" id="GO:0003911">
    <property type="term" value="F:DNA ligase (NAD+) activity"/>
    <property type="evidence" value="ECO:0007669"/>
    <property type="project" value="UniProtKB-EC"/>
</dbReference>
<reference evidence="12 13" key="1">
    <citation type="submission" date="2024-09" db="EMBL/GenBank/DDBJ databases">
        <title>Genomes of Rahnella.</title>
        <authorList>
            <person name="Mnguni F.C."/>
            <person name="Shin G.Y."/>
            <person name="Coutinho T."/>
        </authorList>
    </citation>
    <scope>NUCLEOTIDE SEQUENCE [LARGE SCALE GENOMIC DNA]</scope>
    <source>
        <strain evidence="12 13">20WA0057</strain>
    </source>
</reference>
<sequence length="567" mass="63516">MRQFIFLICLFPFAFSAYGKNMPSPDCPVWPSERLTQETHHLTAQLTQWDAAYHQSGSSPIEDSVYDHLRQKQRLWLQCASQPVPELTVPASDDAEFTHPVAHTGLHKMKDKHAVANWMQGRKNLWVQPKIDGVAVSLIYRYGQLAALVSRGDGEKGQNWTVKAASIPAIPLHIPDMSPELILQGELYLLMTGHQQSADGGMNARSKVAGAMMRASASASDLLKQTGIFIWSWPDGPTLMADHLEKLSQFGFPVVAQFTHAVSAVEDVEKWREDWFYQPLPFATDGVVVRQQEEPAGKYWQNKPAVWAVAWKYPPARQLTDVTGITTTTGRSGKVTVILNLKPLRLDDKLVSKVSVGSVSRFRQWDVLPGDQVAVALAGQGIPRLDEVTWRVSKRTEMPLPEPTRYNALSCFTPEPGCMQQFLSRLIWLSGPEALDMAGFGGATWQKLLDASPADSLISWLSFNEKELAAVPGIGVKQAQKLMAQIHLARERSFRRWLSAIGFPSFALGFAERQQSWNRLTQLTSRDWEMTEGIGRKRAAQVFDFIHHPDVEILTEALRQAQLPAFR</sequence>
<evidence type="ECO:0000313" key="13">
    <source>
        <dbReference type="Proteomes" id="UP001598201"/>
    </source>
</evidence>
<keyword evidence="3 8" id="KW-0227">DNA damage</keyword>
<evidence type="ECO:0000256" key="4">
    <source>
        <dbReference type="ARBA" id="ARBA00022842"/>
    </source>
</evidence>
<evidence type="ECO:0000256" key="6">
    <source>
        <dbReference type="ARBA" id="ARBA00023204"/>
    </source>
</evidence>
<dbReference type="SMART" id="SM00278">
    <property type="entry name" value="HhH1"/>
    <property type="match status" value="3"/>
</dbReference>
<keyword evidence="1 8" id="KW-0436">Ligase</keyword>
<dbReference type="InterPro" id="IPR013839">
    <property type="entry name" value="DNAligase_adenylation"/>
</dbReference>
<dbReference type="NCBIfam" id="NF005987">
    <property type="entry name" value="PRK08097.1"/>
    <property type="match status" value="1"/>
</dbReference>
<dbReference type="InterPro" id="IPR020923">
    <property type="entry name" value="DNA_ligase_B"/>
</dbReference>
<evidence type="ECO:0000259" key="10">
    <source>
        <dbReference type="SMART" id="SM00278"/>
    </source>
</evidence>
<dbReference type="InterPro" id="IPR010994">
    <property type="entry name" value="RuvA_2-like"/>
</dbReference>
<name>A0ABW6C8X4_RAHSY</name>
<feature type="domain" description="Helix-hairpin-helix DNA-binding motif class 1" evidence="10">
    <location>
        <begin position="432"/>
        <end position="451"/>
    </location>
</feature>
<keyword evidence="5 8" id="KW-0520">NAD</keyword>
<keyword evidence="4" id="KW-0460">Magnesium</keyword>
<evidence type="ECO:0000256" key="2">
    <source>
        <dbReference type="ARBA" id="ARBA00022705"/>
    </source>
</evidence>
<protein>
    <recommendedName>
        <fullName evidence="8">DNA ligase B</fullName>
        <ecNumber evidence="8">6.5.1.2</ecNumber>
    </recommendedName>
    <alternativeName>
        <fullName evidence="8">Polydeoxyribonucleotide synthase [NAD(+)] B</fullName>
    </alternativeName>
</protein>
<keyword evidence="13" id="KW-1185">Reference proteome</keyword>
<dbReference type="Pfam" id="PF03120">
    <property type="entry name" value="OB_DNA_ligase"/>
    <property type="match status" value="1"/>
</dbReference>
<keyword evidence="6 8" id="KW-0234">DNA repair</keyword>
<dbReference type="PANTHER" id="PTHR47810:SF1">
    <property type="entry name" value="DNA LIGASE B"/>
    <property type="match status" value="1"/>
</dbReference>
<keyword evidence="2 8" id="KW-0235">DNA replication</keyword>
<evidence type="ECO:0000259" key="11">
    <source>
        <dbReference type="SMART" id="SM00532"/>
    </source>
</evidence>
<dbReference type="InterPro" id="IPR003583">
    <property type="entry name" value="Hlx-hairpin-Hlx_DNA-bd_motif"/>
</dbReference>
<dbReference type="RefSeq" id="WP_379671690.1">
    <property type="nucleotide sequence ID" value="NZ_JBHUCJ010000012.1"/>
</dbReference>
<dbReference type="PANTHER" id="PTHR47810">
    <property type="entry name" value="DNA LIGASE"/>
    <property type="match status" value="1"/>
</dbReference>
<dbReference type="InterPro" id="IPR050326">
    <property type="entry name" value="NAD_dep_DNA_ligaseB"/>
</dbReference>
<evidence type="ECO:0000313" key="12">
    <source>
        <dbReference type="EMBL" id="MFD3223359.1"/>
    </source>
</evidence>
<accession>A0ABW6C8X4</accession>
<gene>
    <name evidence="8 12" type="primary">ligB</name>
    <name evidence="12" type="ORF">ACFPK4_07425</name>
</gene>
<feature type="chain" id="PRO_5046205232" description="DNA ligase B" evidence="9">
    <location>
        <begin position="20"/>
        <end position="567"/>
    </location>
</feature>
<dbReference type="InterPro" id="IPR012340">
    <property type="entry name" value="NA-bd_OB-fold"/>
</dbReference>
<dbReference type="EC" id="6.5.1.2" evidence="8"/>
<feature type="active site" description="N6-AMP-lysine intermediate" evidence="8">
    <location>
        <position position="130"/>
    </location>
</feature>
<feature type="domain" description="Helix-hairpin-helix DNA-binding motif class 1" evidence="10">
    <location>
        <begin position="526"/>
        <end position="545"/>
    </location>
</feature>
<evidence type="ECO:0000256" key="8">
    <source>
        <dbReference type="HAMAP-Rule" id="MF_01587"/>
    </source>
</evidence>
<evidence type="ECO:0000256" key="5">
    <source>
        <dbReference type="ARBA" id="ARBA00023027"/>
    </source>
</evidence>
<dbReference type="Pfam" id="PF01653">
    <property type="entry name" value="DNA_ligase_aden"/>
    <property type="match status" value="1"/>
</dbReference>
<dbReference type="Gene3D" id="2.40.50.140">
    <property type="entry name" value="Nucleic acid-binding proteins"/>
    <property type="match status" value="1"/>
</dbReference>
<proteinExistence type="inferred from homology"/>
<evidence type="ECO:0000256" key="3">
    <source>
        <dbReference type="ARBA" id="ARBA00022763"/>
    </source>
</evidence>
<dbReference type="SMART" id="SM00532">
    <property type="entry name" value="LIGANc"/>
    <property type="match status" value="1"/>
</dbReference>
<evidence type="ECO:0000256" key="1">
    <source>
        <dbReference type="ARBA" id="ARBA00022598"/>
    </source>
</evidence>